<gene>
    <name evidence="1" type="ORF">LRC163</name>
</gene>
<keyword evidence="2" id="KW-1185">Reference proteome</keyword>
<dbReference type="GeneID" id="5142720"/>
<dbReference type="RefSeq" id="WP_012037317.1">
    <property type="nucleotide sequence ID" value="NC_009464.1"/>
</dbReference>
<dbReference type="KEGG" id="rci:LRC163"/>
<sequence length="466" mass="53547">MAGLIRDWLGSGLADFERALLYDQDKQHWGWLKWLPEGGNRIFTLSKSPFLGKTGIPTYYILPEGYDRLLTENQFVRVQVDGLPHEEKFPEHYKSYTVKSVETIPDRELLNILPHPKLYLEEFRHEATVNFVNAEKDNLDVVLPLQLVSCPSNETGLGGLTVRRESFLENEPGQADIVRQFKDGVLDCIPTGFKIVNPSYFYMMVTPGKEASMERLRKKVREVNLMTDPGTSLSIHLPMIHLQSRYQFRQQLSADVVSYQLTALICQPHLRREDIKPIESSIKKARKRMEKMSVDINMTPLAEVKIAEAFARMRLVQNNAIYRYLDGATKLLDSQRKATEDLYHDLWNRQVEAYEDLRSAFDGMEIKGVQVAGKKRSVSISSFDANLSRRDISVYLEIRRLMQESGGQYVKRAELKKALAMDDAALRESLDMLRNRGYIIMLQNGSLIRVFDLGEFSGRFDEGLPK</sequence>
<evidence type="ECO:0000313" key="2">
    <source>
        <dbReference type="Proteomes" id="UP000000663"/>
    </source>
</evidence>
<dbReference type="AlphaFoldDB" id="Q0W947"/>
<proteinExistence type="predicted"/>
<dbReference type="STRING" id="351160.LRC163"/>
<protein>
    <submittedName>
        <fullName evidence="1">Uncharacterized protein</fullName>
    </submittedName>
</protein>
<organism evidence="1 2">
    <name type="scientific">Methanocella arvoryzae (strain DSM 22066 / NBRC 105507 / MRE50)</name>
    <dbReference type="NCBI Taxonomy" id="351160"/>
    <lineage>
        <taxon>Archaea</taxon>
        <taxon>Methanobacteriati</taxon>
        <taxon>Methanobacteriota</taxon>
        <taxon>Stenosarchaea group</taxon>
        <taxon>Methanomicrobia</taxon>
        <taxon>Methanocellales</taxon>
        <taxon>Methanocellaceae</taxon>
        <taxon>Methanocella</taxon>
    </lineage>
</organism>
<name>Q0W947_METAR</name>
<dbReference type="EMBL" id="AM114193">
    <property type="protein sequence ID" value="CAJ35170.1"/>
    <property type="molecule type" value="Genomic_DNA"/>
</dbReference>
<evidence type="ECO:0000313" key="1">
    <source>
        <dbReference type="EMBL" id="CAJ35170.1"/>
    </source>
</evidence>
<dbReference type="eggNOG" id="arCOG04985">
    <property type="taxonomic scope" value="Archaea"/>
</dbReference>
<reference evidence="1 2" key="1">
    <citation type="journal article" date="2006" name="Science">
        <title>Genome of rice cluster I archaea -- the key methane producers in the rice rhizosphere.</title>
        <authorList>
            <person name="Erkel C."/>
            <person name="Kube M."/>
            <person name="Reinhardt R."/>
            <person name="Liesack W."/>
        </authorList>
    </citation>
    <scope>NUCLEOTIDE SEQUENCE [LARGE SCALE GENOMIC DNA]</scope>
    <source>
        <strain evidence="2">DSM 22066 / NBRC 105507 / MRE50</strain>
    </source>
</reference>
<accession>Q0W947</accession>
<dbReference type="Proteomes" id="UP000000663">
    <property type="component" value="Chromosome"/>
</dbReference>